<dbReference type="SUPFAM" id="SSF51735">
    <property type="entry name" value="NAD(P)-binding Rossmann-fold domains"/>
    <property type="match status" value="1"/>
</dbReference>
<proteinExistence type="inferred from homology"/>
<evidence type="ECO:0000256" key="2">
    <source>
        <dbReference type="ARBA" id="ARBA00023002"/>
    </source>
</evidence>
<dbReference type="Gene3D" id="3.40.50.720">
    <property type="entry name" value="NAD(P)-binding Rossmann-like Domain"/>
    <property type="match status" value="1"/>
</dbReference>
<comment type="similarity">
    <text evidence="1">Belongs to the short-chain dehydrogenases/reductases (SDR) family.</text>
</comment>
<dbReference type="PRINTS" id="PR00081">
    <property type="entry name" value="GDHRDH"/>
</dbReference>
<name>A0ABT1W5M6_9PROT</name>
<dbReference type="PANTHER" id="PTHR42901:SF1">
    <property type="entry name" value="ALCOHOL DEHYDROGENASE"/>
    <property type="match status" value="1"/>
</dbReference>
<comment type="caution">
    <text evidence="4">The sequence shown here is derived from an EMBL/GenBank/DDBJ whole genome shotgun (WGS) entry which is preliminary data.</text>
</comment>
<gene>
    <name evidence="4" type="ORF">NFI95_06925</name>
</gene>
<dbReference type="PANTHER" id="PTHR42901">
    <property type="entry name" value="ALCOHOL DEHYDROGENASE"/>
    <property type="match status" value="1"/>
</dbReference>
<sequence length="221" mass="22920">MNANDASPPVALVTGASRGIGRATAVALARRGVRCVLLARTVGGLEQTDDLARAAGGAPATLLPMDLAEGDAIDAIGPTLAQRFARLDLLVHAAAHPPPLTPVAHLAAGDWDRALAVNLSAGWRLLRTLTPLLLRAPDPRAVILTGPIAPEPFWGPLAATRAALAAMAASWAAENPAIRLHLFDPGPTATRFRASFFPGEDRSPLAAPDTIGERIAALCRD</sequence>
<dbReference type="RefSeq" id="WP_422863640.1">
    <property type="nucleotide sequence ID" value="NZ_JAMSKV010000004.1"/>
</dbReference>
<dbReference type="Proteomes" id="UP001524587">
    <property type="component" value="Unassembled WGS sequence"/>
</dbReference>
<dbReference type="Pfam" id="PF00106">
    <property type="entry name" value="adh_short"/>
    <property type="match status" value="1"/>
</dbReference>
<dbReference type="EMBL" id="JAMSKV010000004">
    <property type="protein sequence ID" value="MCQ8278179.1"/>
    <property type="molecule type" value="Genomic_DNA"/>
</dbReference>
<protein>
    <submittedName>
        <fullName evidence="4">SDR family NAD(P)-dependent oxidoreductase</fullName>
    </submittedName>
</protein>
<dbReference type="InterPro" id="IPR002347">
    <property type="entry name" value="SDR_fam"/>
</dbReference>
<dbReference type="InterPro" id="IPR057326">
    <property type="entry name" value="KR_dom"/>
</dbReference>
<dbReference type="SMART" id="SM00822">
    <property type="entry name" value="PKS_KR"/>
    <property type="match status" value="1"/>
</dbReference>
<keyword evidence="5" id="KW-1185">Reference proteome</keyword>
<keyword evidence="2" id="KW-0560">Oxidoreductase</keyword>
<evidence type="ECO:0000259" key="3">
    <source>
        <dbReference type="SMART" id="SM00822"/>
    </source>
</evidence>
<reference evidence="4 5" key="1">
    <citation type="submission" date="2022-06" db="EMBL/GenBank/DDBJ databases">
        <title>Endosaccharibacter gen. nov., sp. nov., endophytic bacteria isolated from sugarcane.</title>
        <authorList>
            <person name="Pitiwittayakul N."/>
            <person name="Yukphan P."/>
            <person name="Charoenyingcharoen P."/>
            <person name="Tanasupawat S."/>
        </authorList>
    </citation>
    <scope>NUCLEOTIDE SEQUENCE [LARGE SCALE GENOMIC DNA]</scope>
    <source>
        <strain evidence="4 5">KSS8</strain>
    </source>
</reference>
<evidence type="ECO:0000313" key="4">
    <source>
        <dbReference type="EMBL" id="MCQ8278179.1"/>
    </source>
</evidence>
<accession>A0ABT1W5M6</accession>
<organism evidence="4 5">
    <name type="scientific">Endosaccharibacter trunci</name>
    <dbReference type="NCBI Taxonomy" id="2812733"/>
    <lineage>
        <taxon>Bacteria</taxon>
        <taxon>Pseudomonadati</taxon>
        <taxon>Pseudomonadota</taxon>
        <taxon>Alphaproteobacteria</taxon>
        <taxon>Acetobacterales</taxon>
        <taxon>Acetobacteraceae</taxon>
        <taxon>Endosaccharibacter</taxon>
    </lineage>
</organism>
<feature type="domain" description="Ketoreductase" evidence="3">
    <location>
        <begin position="9"/>
        <end position="186"/>
    </location>
</feature>
<evidence type="ECO:0000313" key="5">
    <source>
        <dbReference type="Proteomes" id="UP001524587"/>
    </source>
</evidence>
<dbReference type="InterPro" id="IPR036291">
    <property type="entry name" value="NAD(P)-bd_dom_sf"/>
</dbReference>
<evidence type="ECO:0000256" key="1">
    <source>
        <dbReference type="ARBA" id="ARBA00006484"/>
    </source>
</evidence>